<organism evidence="2 3">
    <name type="scientific">Durusdinium trenchii</name>
    <dbReference type="NCBI Taxonomy" id="1381693"/>
    <lineage>
        <taxon>Eukaryota</taxon>
        <taxon>Sar</taxon>
        <taxon>Alveolata</taxon>
        <taxon>Dinophyceae</taxon>
        <taxon>Suessiales</taxon>
        <taxon>Symbiodiniaceae</taxon>
        <taxon>Durusdinium</taxon>
    </lineage>
</organism>
<feature type="compositionally biased region" description="Acidic residues" evidence="1">
    <location>
        <begin position="115"/>
        <end position="135"/>
    </location>
</feature>
<feature type="compositionally biased region" description="Basic and acidic residues" evidence="1">
    <location>
        <begin position="86"/>
        <end position="96"/>
    </location>
</feature>
<feature type="compositionally biased region" description="Basic and acidic residues" evidence="1">
    <location>
        <begin position="226"/>
        <end position="248"/>
    </location>
</feature>
<keyword evidence="3" id="KW-1185">Reference proteome</keyword>
<evidence type="ECO:0000256" key="1">
    <source>
        <dbReference type="SAM" id="MobiDB-lite"/>
    </source>
</evidence>
<accession>A0ABP0S5D2</accession>
<feature type="compositionally biased region" description="Basic and acidic residues" evidence="1">
    <location>
        <begin position="309"/>
        <end position="322"/>
    </location>
</feature>
<dbReference type="EMBL" id="CAXAMM010042918">
    <property type="protein sequence ID" value="CAK9107510.1"/>
    <property type="molecule type" value="Genomic_DNA"/>
</dbReference>
<feature type="compositionally biased region" description="Basic residues" evidence="1">
    <location>
        <begin position="263"/>
        <end position="277"/>
    </location>
</feature>
<proteinExistence type="predicted"/>
<name>A0ABP0S5D2_9DINO</name>
<feature type="non-terminal residue" evidence="2">
    <location>
        <position position="1"/>
    </location>
</feature>
<feature type="compositionally biased region" description="Polar residues" evidence="1">
    <location>
        <begin position="97"/>
        <end position="110"/>
    </location>
</feature>
<evidence type="ECO:0000313" key="3">
    <source>
        <dbReference type="Proteomes" id="UP001642464"/>
    </source>
</evidence>
<feature type="region of interest" description="Disordered" evidence="1">
    <location>
        <begin position="27"/>
        <end position="322"/>
    </location>
</feature>
<feature type="compositionally biased region" description="Low complexity" evidence="1">
    <location>
        <begin position="278"/>
        <end position="296"/>
    </location>
</feature>
<comment type="caution">
    <text evidence="2">The sequence shown here is derived from an EMBL/GenBank/DDBJ whole genome shotgun (WGS) entry which is preliminary data.</text>
</comment>
<protein>
    <submittedName>
        <fullName evidence="2">Uncharacterized protein</fullName>
    </submittedName>
</protein>
<feature type="compositionally biased region" description="Basic and acidic residues" evidence="1">
    <location>
        <begin position="184"/>
        <end position="208"/>
    </location>
</feature>
<feature type="compositionally biased region" description="Basic and acidic residues" evidence="1">
    <location>
        <begin position="136"/>
        <end position="147"/>
    </location>
</feature>
<gene>
    <name evidence="2" type="ORF">SCF082_LOCUS50048</name>
</gene>
<evidence type="ECO:0000313" key="2">
    <source>
        <dbReference type="EMBL" id="CAK9107510.1"/>
    </source>
</evidence>
<sequence>TWPQEMPCPSAETILFGFSWCQQCASDTAKREPVTTKPFAKATNKAVAKVRPSTTRLLEEQQQPKKVAAPSSAPPRVEEEDGGEAAPRRTEVKVEQPDNTSGPLQNVTTKPESEQKDEEYEDVVLDDEAHEAEEEGHEKKETEQEEKQENEEEYFLPEATSASFARMAVDPVPGHHQVYAQPTPHRDEGHDDTQPIPSAHDEGHHEEGVPTSPAGGLVEADDDEVERFHEADELPEEKAELGLMKEEEKETDEGFEGGEATPWKRRTDKRDRRKKKAAAAGARAKSAAGSSSQPASGDVSGSRKPSSAAEHDADEEKAKEPT</sequence>
<reference evidence="2 3" key="1">
    <citation type="submission" date="2024-02" db="EMBL/GenBank/DDBJ databases">
        <authorList>
            <person name="Chen Y."/>
            <person name="Shah S."/>
            <person name="Dougan E. K."/>
            <person name="Thang M."/>
            <person name="Chan C."/>
        </authorList>
    </citation>
    <scope>NUCLEOTIDE SEQUENCE [LARGE SCALE GENOMIC DNA]</scope>
</reference>
<dbReference type="Proteomes" id="UP001642464">
    <property type="component" value="Unassembled WGS sequence"/>
</dbReference>